<gene>
    <name evidence="3" type="ORF">Poly59_03280</name>
</gene>
<evidence type="ECO:0000313" key="4">
    <source>
        <dbReference type="Proteomes" id="UP000317977"/>
    </source>
</evidence>
<feature type="compositionally biased region" description="Low complexity" evidence="1">
    <location>
        <begin position="22"/>
        <end position="35"/>
    </location>
</feature>
<proteinExistence type="predicted"/>
<protein>
    <recommendedName>
        <fullName evidence="2">Anti-sigma-28 factor FlgM C-terminal domain-containing protein</fullName>
    </recommendedName>
</protein>
<dbReference type="SUPFAM" id="SSF101498">
    <property type="entry name" value="Anti-sigma factor FlgM"/>
    <property type="match status" value="1"/>
</dbReference>
<keyword evidence="4" id="KW-1185">Reference proteome</keyword>
<evidence type="ECO:0000256" key="1">
    <source>
        <dbReference type="SAM" id="MobiDB-lite"/>
    </source>
</evidence>
<feature type="region of interest" description="Disordered" evidence="1">
    <location>
        <begin position="1"/>
        <end position="36"/>
    </location>
</feature>
<name>A0A5C6FCW6_9BACT</name>
<dbReference type="Proteomes" id="UP000317977">
    <property type="component" value="Unassembled WGS sequence"/>
</dbReference>
<organism evidence="3 4">
    <name type="scientific">Rubripirellula reticaptiva</name>
    <dbReference type="NCBI Taxonomy" id="2528013"/>
    <lineage>
        <taxon>Bacteria</taxon>
        <taxon>Pseudomonadati</taxon>
        <taxon>Planctomycetota</taxon>
        <taxon>Planctomycetia</taxon>
        <taxon>Pirellulales</taxon>
        <taxon>Pirellulaceae</taxon>
        <taxon>Rubripirellula</taxon>
    </lineage>
</organism>
<dbReference type="AlphaFoldDB" id="A0A5C6FCW6"/>
<comment type="caution">
    <text evidence="3">The sequence shown here is derived from an EMBL/GenBank/DDBJ whole genome shotgun (WGS) entry which is preliminary data.</text>
</comment>
<dbReference type="InterPro" id="IPR035890">
    <property type="entry name" value="Anti-sigma-28_factor_FlgM_sf"/>
</dbReference>
<evidence type="ECO:0000313" key="3">
    <source>
        <dbReference type="EMBL" id="TWU57421.1"/>
    </source>
</evidence>
<sequence>MQIYGPFRVSTTPQTSGGGRTPAAAAPIGKPTAAPVDQLDLSSTSAATSAGGVNRLGATSAIAGGGEIRTDRVADIRRQIADGSYETPEKMDAALDRLLDQFA</sequence>
<dbReference type="Pfam" id="PF04316">
    <property type="entry name" value="FlgM"/>
    <property type="match status" value="1"/>
</dbReference>
<accession>A0A5C6FCW6</accession>
<reference evidence="3 4" key="1">
    <citation type="submission" date="2019-02" db="EMBL/GenBank/DDBJ databases">
        <title>Deep-cultivation of Planctomycetes and their phenomic and genomic characterization uncovers novel biology.</title>
        <authorList>
            <person name="Wiegand S."/>
            <person name="Jogler M."/>
            <person name="Boedeker C."/>
            <person name="Pinto D."/>
            <person name="Vollmers J."/>
            <person name="Rivas-Marin E."/>
            <person name="Kohn T."/>
            <person name="Peeters S.H."/>
            <person name="Heuer A."/>
            <person name="Rast P."/>
            <person name="Oberbeckmann S."/>
            <person name="Bunk B."/>
            <person name="Jeske O."/>
            <person name="Meyerdierks A."/>
            <person name="Storesund J.E."/>
            <person name="Kallscheuer N."/>
            <person name="Luecker S."/>
            <person name="Lage O.M."/>
            <person name="Pohl T."/>
            <person name="Merkel B.J."/>
            <person name="Hornburger P."/>
            <person name="Mueller R.-W."/>
            <person name="Bruemmer F."/>
            <person name="Labrenz M."/>
            <person name="Spormann A.M."/>
            <person name="Op Den Camp H."/>
            <person name="Overmann J."/>
            <person name="Amann R."/>
            <person name="Jetten M.S.M."/>
            <person name="Mascher T."/>
            <person name="Medema M.H."/>
            <person name="Devos D.P."/>
            <person name="Kaster A.-K."/>
            <person name="Ovreas L."/>
            <person name="Rohde M."/>
            <person name="Galperin M.Y."/>
            <person name="Jogler C."/>
        </authorList>
    </citation>
    <scope>NUCLEOTIDE SEQUENCE [LARGE SCALE GENOMIC DNA]</scope>
    <source>
        <strain evidence="3 4">Poly59</strain>
    </source>
</reference>
<dbReference type="EMBL" id="SJPX01000001">
    <property type="protein sequence ID" value="TWU57421.1"/>
    <property type="molecule type" value="Genomic_DNA"/>
</dbReference>
<evidence type="ECO:0000259" key="2">
    <source>
        <dbReference type="Pfam" id="PF04316"/>
    </source>
</evidence>
<dbReference type="InterPro" id="IPR031316">
    <property type="entry name" value="FlgM_C"/>
</dbReference>
<feature type="domain" description="Anti-sigma-28 factor FlgM C-terminal" evidence="2">
    <location>
        <begin position="59"/>
        <end position="86"/>
    </location>
</feature>
<dbReference type="RefSeq" id="WP_146532324.1">
    <property type="nucleotide sequence ID" value="NZ_SJPX01000001.1"/>
</dbReference>
<dbReference type="OrthoDB" id="280802at2"/>